<dbReference type="InterPro" id="IPR050138">
    <property type="entry name" value="DHOase/Allantoinase_Hydrolase"/>
</dbReference>
<dbReference type="OrthoDB" id="2967263at2759"/>
<dbReference type="InterPro" id="IPR053708">
    <property type="entry name" value="Ribosomal_LSU_eL42"/>
</dbReference>
<evidence type="ECO:0000256" key="8">
    <source>
        <dbReference type="SAM" id="MobiDB-lite"/>
    </source>
</evidence>
<keyword evidence="11" id="KW-1185">Reference proteome</keyword>
<dbReference type="InterPro" id="IPR006680">
    <property type="entry name" value="Amidohydro-rel"/>
</dbReference>
<dbReference type="Pfam" id="PF00935">
    <property type="entry name" value="Ribosomal_L44"/>
    <property type="match status" value="1"/>
</dbReference>
<dbReference type="GO" id="GO:0003735">
    <property type="term" value="F:structural constituent of ribosome"/>
    <property type="evidence" value="ECO:0007669"/>
    <property type="project" value="InterPro"/>
</dbReference>
<evidence type="ECO:0000256" key="4">
    <source>
        <dbReference type="ARBA" id="ARBA00029633"/>
    </source>
</evidence>
<dbReference type="GO" id="GO:0006145">
    <property type="term" value="P:purine nucleobase catabolic process"/>
    <property type="evidence" value="ECO:0007669"/>
    <property type="project" value="TreeGrafter"/>
</dbReference>
<keyword evidence="2 7" id="KW-0689">Ribosomal protein</keyword>
<dbReference type="Gene3D" id="3.10.450.80">
    <property type="match status" value="1"/>
</dbReference>
<dbReference type="SUPFAM" id="SSF51338">
    <property type="entry name" value="Composite domain of metallo-dependent hydrolases"/>
    <property type="match status" value="2"/>
</dbReference>
<dbReference type="GO" id="GO:0006412">
    <property type="term" value="P:translation"/>
    <property type="evidence" value="ECO:0007669"/>
    <property type="project" value="InterPro"/>
</dbReference>
<accession>A0A0C9V1M8</accession>
<evidence type="ECO:0000256" key="7">
    <source>
        <dbReference type="RuleBase" id="RU000666"/>
    </source>
</evidence>
<gene>
    <name evidence="10" type="ORF">M422DRAFT_780574</name>
</gene>
<evidence type="ECO:0000256" key="3">
    <source>
        <dbReference type="ARBA" id="ARBA00023274"/>
    </source>
</evidence>
<dbReference type="InterPro" id="IPR000552">
    <property type="entry name" value="Ribosomal_eL44"/>
</dbReference>
<dbReference type="InterPro" id="IPR011059">
    <property type="entry name" value="Metal-dep_hydrolase_composite"/>
</dbReference>
<dbReference type="PROSITE" id="PS01172">
    <property type="entry name" value="RIBOSOMAL_L44E"/>
    <property type="match status" value="1"/>
</dbReference>
<sequence length="1963" mass="213192">MVNIPKTRRTYCKGKQCRKHTPHKVTQYKKGKDSTSAQGKRRYDRKQSGYGGQTKPVFHKKAKTTKKVVLRLECTVCKYKAQLPLKRCKHFELGGDKKTKGAALVFFLVSVMDVHDGTVFKKSSKTQKFAITRVRFRPVCLLALAPLLLLFPDSLAVLKAVGNETLLEDHREHVLSRCAALESKPRPPPGFETRTVSDRYDVGTRPILIHNATIWTGNNEGFEVLQKTAVLLAKGIIARISEGSILQEARSTYGPDLDVIDANGAWITPGLVDLHSHIGVWPAPSLEGSDDTNSLHGITQPWLRALDGLNTHDESYVLTIAGGVTSANILPGSANAIAGQAFPIKLRATPERSSSSKLIERSEALNVTGWRQMKYACGENPARTYKGTRMDTVWAFRAAHEEGRQLVQKQDQFCSLAKAGRWEKLQNKQFPEDLKWEALGDVLRGKVKVHNHCYEAVDLDGMVRLTNEFNFSIAAFHHAHETYLVPDLLKKTWGGAPAAAMFATSARYKREAFRGSEFAPKVLAENGIRVVMKSDHPGLNSRFLLFEAQQAHYYGLPANVALSSVSTTPAEIMGLAHRIGYIKKGHDADIVIWDAHPLSLSATPTQVFVDGIPQLSSSPFLHPKKPTQLQTIPKIPDFDKEAKEAVRWEGLPPLGRESREIKKNVVFTNVSIVWARDHDDCVGIKRQEFTNGSVVVVTDGIISCTASCKVAEYQTLGYTLVDLDGGVLAPGFTTFGSPLGLGEMRGERSTKDGDILSSESPLGSTEVQGTASIKDLNTFSVPKLVEGSVVRAVDGLQFETRDALLAYRYGVTTAVTAPNGEFIMGLATTFQTGAAHGLEKNAIIQNTGSLHVRLSYALDASVSTQVTALRCLILKKDDSELGSVLNLIRTGAIPLVVHADNADIIASLIRVKREVHDAGFPIKVTIAGGTEAHLLADELAEADIGVILIPVRSFPGEWERRRIIQGPPLTEKNLVTILMEHGVSVAIGVPSATSARNARFDAGWIALESSNISTSKALALITTNVEKLLGVSIPSGSADIVVYHGGNVFDFSSKVVGVISPSRDALFIFKAIDNASLSGDHREHVLFRCASLESKPRPPPAFETRTESDRYDVGTRPILIHNATVWTGNSEGSEVLPNATILLARGIIERISESSILQETRSRYGADLDVIDAKGAWVTPGLVDLHSHIGVQAAPHLSGANDGNSHHGITQPWLRALDGLNTHDESYALTAAGGVTSANVLPGSANAIGGQAFPIKLRATTERSSSSKLIERPGISNVTGWRQMKHACGENPSRRYQGTRMDTIWSFRAAYEEARQLVQKQTEFCMLAKAGKWKKLQDRRFPEDLKWEALADVIRGKVKVHNHCYEAVDLDGIVRLTNEFKFSIAAFHHAHETYLVPDLLKQAWGGAPAAAIFATNARYKREAYRGSEFAPKVLADNGIRVVMKSDHPVLNSRYLLFEAQQAHYYGLPANIALSSVSTTPAEVMGLAHRIGYLRKGHDADLVIWDAHPLSLSATPRQVFIDGIPQLSSSPSVHPEKPAHLQSVPKTPNFDKETNETIRWEGLPPLGKESKEIKKNVIFTNVSVVWSRDHTDALGIQPEHFEGDSVVVITDGTISCTGSCNVAEYQLLGYTLVDLDGGVLAPGFTTFGSPLGLGEIQGEPSTKDGAVFDPLTGSIPKLVEGSVIRAVDGLQFETRDALLAHRSGVTTAVTAPNGGFIQGLATTFRTGAAHGLERSAIVQDAGSLHVTLSHTLGASISTQMAALRLLILKDDESDLGSAFSFVKIGKIPLVVYADSADIITNLIKLKREAHDAGHSIKLTISGGTEAHLLANELAEADVGVILIPVRSYPRTWEQRRIMQGPPLTEKDPVATLIQQGVTVGIGVAEAWEARNARFDAGWVALESSNISTSEAVALVTTNLEKLLGVSISSSSADIVVYHGGNVFDLSSKVIGVISPSRGEVELWR</sequence>
<evidence type="ECO:0000313" key="10">
    <source>
        <dbReference type="EMBL" id="KIJ40919.1"/>
    </source>
</evidence>
<evidence type="ECO:0000256" key="1">
    <source>
        <dbReference type="ARBA" id="ARBA00009364"/>
    </source>
</evidence>
<organism evidence="10 11">
    <name type="scientific">Sphaerobolus stellatus (strain SS14)</name>
    <dbReference type="NCBI Taxonomy" id="990650"/>
    <lineage>
        <taxon>Eukaryota</taxon>
        <taxon>Fungi</taxon>
        <taxon>Dikarya</taxon>
        <taxon>Basidiomycota</taxon>
        <taxon>Agaricomycotina</taxon>
        <taxon>Agaricomycetes</taxon>
        <taxon>Phallomycetidae</taxon>
        <taxon>Geastrales</taxon>
        <taxon>Sphaerobolaceae</taxon>
        <taxon>Sphaerobolus</taxon>
    </lineage>
</organism>
<protein>
    <recommendedName>
        <fullName evidence="5">Large ribosomal subunit protein eL42</fullName>
    </recommendedName>
    <alternativeName>
        <fullName evidence="4">60S ribosomal protein L41</fullName>
    </alternativeName>
    <alternativeName>
        <fullName evidence="6">60S ribosomal protein L44</fullName>
    </alternativeName>
</protein>
<proteinExistence type="inferred from homology"/>
<evidence type="ECO:0000259" key="9">
    <source>
        <dbReference type="Pfam" id="PF01979"/>
    </source>
</evidence>
<dbReference type="SUPFAM" id="SSF57829">
    <property type="entry name" value="Zn-binding ribosomal proteins"/>
    <property type="match status" value="1"/>
</dbReference>
<feature type="domain" description="Amidohydrolase-related" evidence="9">
    <location>
        <begin position="515"/>
        <end position="611"/>
    </location>
</feature>
<dbReference type="InterPro" id="IPR032466">
    <property type="entry name" value="Metal_Hydrolase"/>
</dbReference>
<dbReference type="GO" id="GO:0005840">
    <property type="term" value="C:ribosome"/>
    <property type="evidence" value="ECO:0007669"/>
    <property type="project" value="UniProtKB-KW"/>
</dbReference>
<dbReference type="InterPro" id="IPR011332">
    <property type="entry name" value="Ribosomal_zn-bd"/>
</dbReference>
<dbReference type="FunFam" id="3.10.450.80:FF:000001">
    <property type="entry name" value="60S ribosomal protein L44"/>
    <property type="match status" value="1"/>
</dbReference>
<dbReference type="HOGENOM" id="CLU_234564_0_0_1"/>
<dbReference type="GO" id="GO:0004038">
    <property type="term" value="F:allantoinase activity"/>
    <property type="evidence" value="ECO:0007669"/>
    <property type="project" value="TreeGrafter"/>
</dbReference>
<dbReference type="SUPFAM" id="SSF51556">
    <property type="entry name" value="Metallo-dependent hydrolases"/>
    <property type="match status" value="3"/>
</dbReference>
<dbReference type="Proteomes" id="UP000054279">
    <property type="component" value="Unassembled WGS sequence"/>
</dbReference>
<evidence type="ECO:0000256" key="2">
    <source>
        <dbReference type="ARBA" id="ARBA00022980"/>
    </source>
</evidence>
<evidence type="ECO:0000256" key="6">
    <source>
        <dbReference type="ARBA" id="ARBA00035340"/>
    </source>
</evidence>
<evidence type="ECO:0000256" key="5">
    <source>
        <dbReference type="ARBA" id="ARBA00035236"/>
    </source>
</evidence>
<name>A0A0C9V1M8_SPHS4</name>
<dbReference type="PANTHER" id="PTHR43668">
    <property type="entry name" value="ALLANTOINASE"/>
    <property type="match status" value="1"/>
</dbReference>
<dbReference type="GO" id="GO:1990904">
    <property type="term" value="C:ribonucleoprotein complex"/>
    <property type="evidence" value="ECO:0007669"/>
    <property type="project" value="UniProtKB-KW"/>
</dbReference>
<evidence type="ECO:0000313" key="11">
    <source>
        <dbReference type="Proteomes" id="UP000054279"/>
    </source>
</evidence>
<keyword evidence="3 7" id="KW-0687">Ribonucleoprotein</keyword>
<feature type="region of interest" description="Disordered" evidence="8">
    <location>
        <begin position="21"/>
        <end position="56"/>
    </location>
</feature>
<feature type="domain" description="Amidohydrolase-related" evidence="9">
    <location>
        <begin position="1423"/>
        <end position="1521"/>
    </location>
</feature>
<dbReference type="Pfam" id="PF01979">
    <property type="entry name" value="Amidohydro_1"/>
    <property type="match status" value="2"/>
</dbReference>
<dbReference type="GO" id="GO:0005737">
    <property type="term" value="C:cytoplasm"/>
    <property type="evidence" value="ECO:0007669"/>
    <property type="project" value="TreeGrafter"/>
</dbReference>
<dbReference type="Gene3D" id="3.20.20.140">
    <property type="entry name" value="Metal-dependent hydrolases"/>
    <property type="match status" value="4"/>
</dbReference>
<dbReference type="EMBL" id="KN837140">
    <property type="protein sequence ID" value="KIJ40919.1"/>
    <property type="molecule type" value="Genomic_DNA"/>
</dbReference>
<dbReference type="PANTHER" id="PTHR43668:SF5">
    <property type="entry name" value="AMIDOHYDROLASE 3 DOMAIN-CONTAINING PROTEIN"/>
    <property type="match status" value="1"/>
</dbReference>
<feature type="region of interest" description="Disordered" evidence="8">
    <location>
        <begin position="1530"/>
        <end position="1550"/>
    </location>
</feature>
<reference evidence="10 11" key="1">
    <citation type="submission" date="2014-06" db="EMBL/GenBank/DDBJ databases">
        <title>Evolutionary Origins and Diversification of the Mycorrhizal Mutualists.</title>
        <authorList>
            <consortium name="DOE Joint Genome Institute"/>
            <consortium name="Mycorrhizal Genomics Consortium"/>
            <person name="Kohler A."/>
            <person name="Kuo A."/>
            <person name="Nagy L.G."/>
            <person name="Floudas D."/>
            <person name="Copeland A."/>
            <person name="Barry K.W."/>
            <person name="Cichocki N."/>
            <person name="Veneault-Fourrey C."/>
            <person name="LaButti K."/>
            <person name="Lindquist E.A."/>
            <person name="Lipzen A."/>
            <person name="Lundell T."/>
            <person name="Morin E."/>
            <person name="Murat C."/>
            <person name="Riley R."/>
            <person name="Ohm R."/>
            <person name="Sun H."/>
            <person name="Tunlid A."/>
            <person name="Henrissat B."/>
            <person name="Grigoriev I.V."/>
            <person name="Hibbett D.S."/>
            <person name="Martin F."/>
        </authorList>
    </citation>
    <scope>NUCLEOTIDE SEQUENCE [LARGE SCALE GENOMIC DNA]</scope>
    <source>
        <strain evidence="10 11">SS14</strain>
    </source>
</reference>
<comment type="similarity">
    <text evidence="1 7">Belongs to the eukaryotic ribosomal protein eL42 family.</text>
</comment>